<organism evidence="3 4">
    <name type="scientific">Gluconobacter morbifer G707</name>
    <dbReference type="NCBI Taxonomy" id="1088869"/>
    <lineage>
        <taxon>Bacteria</taxon>
        <taxon>Pseudomonadati</taxon>
        <taxon>Pseudomonadota</taxon>
        <taxon>Alphaproteobacteria</taxon>
        <taxon>Acetobacterales</taxon>
        <taxon>Acetobacteraceae</taxon>
        <taxon>Gluconobacter</taxon>
    </lineage>
</organism>
<sequence length="593" mass="62537">MMNRYHPAPSGPHAPSQRPHAGYSPQGCLVTIHGCQVASDLTVSGYGKVLWAVDGGTLNHTTITSGGSAVVTQGGTSHDATVGHDGFLAVADGGTTSNTTVTAGGVEAVYCGGQTVHTALNGGDQYVFGGNTSDTTVGQGSTQYVFYGTAKGTEIGNGGTAIVSPYGTMKDTSVYSGGKLVVNYGASVEGTTLYNGGTIDLNFLRFTGDTTAYITNDWLVVTEDHARVYFKLADNYNGYSNERVVVSRDTDGNTLVQLQEVCFLPGSMIATPEGERAVETLEIGDVLLTANGETRPVTWVGRRSTRVRPGTLDDLAGYPVRIRAGAIADGVPHSDLLVTGEHCLFLEGGFIPVRMLINGTSIFWDRGITAYDYLHVETDGHAVILANGLATESYLDTGNRRSFAQTGRIASLGGAPKSWEQDAAAELVTDRARVEPVWTTIASRAGAAPVPASTTEDAALHLRLADGTLLAPRRIAGNRAVFTLPGGVENVRIVSRTSRPCDVTGPFLDDRRDLGVLVGEVTLYDSACTRQIQTHLNTADAEGWNNPEPGAHRWTAGDGILSIGTMTPATLAIQVLAAGPYLEEEESQIARRA</sequence>
<name>G6XGM0_9PROT</name>
<reference evidence="3 4" key="1">
    <citation type="submission" date="2011-10" db="EMBL/GenBank/DDBJ databases">
        <title>Genome sequence of Gluconobacter morbifer G707, isolated from Drosophila gut.</title>
        <authorList>
            <person name="Lee W.-J."/>
            <person name="Kim E.-K."/>
        </authorList>
    </citation>
    <scope>NUCLEOTIDE SEQUENCE [LARGE SCALE GENOMIC DNA]</scope>
    <source>
        <strain evidence="3 4">G707</strain>
    </source>
</reference>
<proteinExistence type="predicted"/>
<dbReference type="Proteomes" id="UP000004949">
    <property type="component" value="Unassembled WGS sequence"/>
</dbReference>
<evidence type="ECO:0000259" key="2">
    <source>
        <dbReference type="Pfam" id="PF13403"/>
    </source>
</evidence>
<dbReference type="EMBL" id="AGQV01000001">
    <property type="protein sequence ID" value="EHH69328.1"/>
    <property type="molecule type" value="Genomic_DNA"/>
</dbReference>
<feature type="domain" description="Hedgehog/Intein (Hint)" evidence="2">
    <location>
        <begin position="261"/>
        <end position="397"/>
    </location>
</feature>
<dbReference type="PATRIC" id="fig|1088869.3.peg.644"/>
<protein>
    <recommendedName>
        <fullName evidence="2">Hedgehog/Intein (Hint) domain-containing protein</fullName>
    </recommendedName>
</protein>
<dbReference type="InterPro" id="IPR012332">
    <property type="entry name" value="Autotransporter_pectin_lyase_C"/>
</dbReference>
<keyword evidence="4" id="KW-1185">Reference proteome</keyword>
<dbReference type="SUPFAM" id="SSF51294">
    <property type="entry name" value="Hedgehog/intein (Hint) domain"/>
    <property type="match status" value="1"/>
</dbReference>
<comment type="caution">
    <text evidence="3">The sequence shown here is derived from an EMBL/GenBank/DDBJ whole genome shotgun (WGS) entry which is preliminary data.</text>
</comment>
<dbReference type="Gene3D" id="2.170.16.10">
    <property type="entry name" value="Hedgehog/Intein (Hint) domain"/>
    <property type="match status" value="1"/>
</dbReference>
<dbReference type="eggNOG" id="COG3210">
    <property type="taxonomic scope" value="Bacteria"/>
</dbReference>
<dbReference type="Gene3D" id="2.160.20.20">
    <property type="match status" value="1"/>
</dbReference>
<evidence type="ECO:0000313" key="4">
    <source>
        <dbReference type="Proteomes" id="UP000004949"/>
    </source>
</evidence>
<feature type="region of interest" description="Disordered" evidence="1">
    <location>
        <begin position="1"/>
        <end position="22"/>
    </location>
</feature>
<evidence type="ECO:0000313" key="3">
    <source>
        <dbReference type="EMBL" id="EHH69328.1"/>
    </source>
</evidence>
<dbReference type="InterPro" id="IPR036844">
    <property type="entry name" value="Hint_dom_sf"/>
</dbReference>
<evidence type="ECO:0000256" key="1">
    <source>
        <dbReference type="SAM" id="MobiDB-lite"/>
    </source>
</evidence>
<dbReference type="AlphaFoldDB" id="G6XGM0"/>
<dbReference type="InterPro" id="IPR030930">
    <property type="entry name" value="AIDA"/>
</dbReference>
<dbReference type="RefSeq" id="WP_008850785.1">
    <property type="nucleotide sequence ID" value="NZ_AGQV01000001.1"/>
</dbReference>
<dbReference type="NCBIfam" id="TIGR04415">
    <property type="entry name" value="O_hepto_targRPT"/>
    <property type="match status" value="3"/>
</dbReference>
<gene>
    <name evidence="3" type="ORF">GMO_06350</name>
</gene>
<dbReference type="Pfam" id="PF13403">
    <property type="entry name" value="Hint_2"/>
    <property type="match status" value="1"/>
</dbReference>
<dbReference type="InterPro" id="IPR028992">
    <property type="entry name" value="Hedgehog/Intein_dom"/>
</dbReference>
<dbReference type="STRING" id="1088869.GMO_06350"/>
<accession>G6XGM0</accession>